<name>A0A1T5ABZ0_9SPHN</name>
<sequence length="200" mass="22433">MRPLPPSESNFGFAPDQDGLGAWVHETFLEDDAELYNPDHAHLRDASIGWLWTDEPATHRGRIILGEARLVPPPQERWGSAMAHHQIRNWFGHAPDFIITISAVWARDLDDANFCALIEHEMFHCAQARDQYGEPKFSRDGRPMFEMRGHDVEEFIGVVERYGAVSWDVARLVAAAERGPTVAKASIAQACGSCLMKRAA</sequence>
<dbReference type="AlphaFoldDB" id="A0A1T5ABZ0"/>
<reference evidence="3" key="1">
    <citation type="submission" date="2017-02" db="EMBL/GenBank/DDBJ databases">
        <authorList>
            <person name="Varghese N."/>
            <person name="Submissions S."/>
        </authorList>
    </citation>
    <scope>NUCLEOTIDE SEQUENCE [LARGE SCALE GENOMIC DNA]</scope>
    <source>
        <strain evidence="3">R11H</strain>
    </source>
</reference>
<dbReference type="RefSeq" id="WP_079637279.1">
    <property type="nucleotide sequence ID" value="NZ_FUYP01000003.1"/>
</dbReference>
<evidence type="ECO:0000259" key="1">
    <source>
        <dbReference type="Pfam" id="PF18894"/>
    </source>
</evidence>
<feature type="domain" description="Putative phage metallopeptidase" evidence="1">
    <location>
        <begin position="23"/>
        <end position="176"/>
    </location>
</feature>
<proteinExistence type="predicted"/>
<organism evidence="2 3">
    <name type="scientific">Sphingopyxis flava</name>
    <dbReference type="NCBI Taxonomy" id="1507287"/>
    <lineage>
        <taxon>Bacteria</taxon>
        <taxon>Pseudomonadati</taxon>
        <taxon>Pseudomonadota</taxon>
        <taxon>Alphaproteobacteria</taxon>
        <taxon>Sphingomonadales</taxon>
        <taxon>Sphingomonadaceae</taxon>
        <taxon>Sphingopyxis</taxon>
    </lineage>
</organism>
<keyword evidence="3" id="KW-1185">Reference proteome</keyword>
<gene>
    <name evidence="2" type="ORF">SAMN06295937_100386</name>
</gene>
<dbReference type="InterPro" id="IPR043998">
    <property type="entry name" value="Put_Metallopep"/>
</dbReference>
<dbReference type="EMBL" id="FUYP01000003">
    <property type="protein sequence ID" value="SKB32521.1"/>
    <property type="molecule type" value="Genomic_DNA"/>
</dbReference>
<evidence type="ECO:0000313" key="2">
    <source>
        <dbReference type="EMBL" id="SKB32521.1"/>
    </source>
</evidence>
<evidence type="ECO:0000313" key="3">
    <source>
        <dbReference type="Proteomes" id="UP000190044"/>
    </source>
</evidence>
<dbReference type="Pfam" id="PF18894">
    <property type="entry name" value="PhageMetallopep"/>
    <property type="match status" value="1"/>
</dbReference>
<dbReference type="OrthoDB" id="6933687at2"/>
<protein>
    <recommendedName>
        <fullName evidence="1">Putative phage metallopeptidase domain-containing protein</fullName>
    </recommendedName>
</protein>
<accession>A0A1T5ABZ0</accession>
<dbReference type="Proteomes" id="UP000190044">
    <property type="component" value="Unassembled WGS sequence"/>
</dbReference>